<protein>
    <submittedName>
        <fullName evidence="5">FAD/NAD(P)-binding domain-containing protein</fullName>
    </submittedName>
</protein>
<keyword evidence="3" id="KW-0560">Oxidoreductase</keyword>
<dbReference type="SUPFAM" id="SSF51905">
    <property type="entry name" value="FAD/NAD(P)-binding domain"/>
    <property type="match status" value="1"/>
</dbReference>
<sequence>MSGPTPQTYDVLIVGGGGAGSSAAQTLVRQRHTVKVFDTQKYRFDPSYILHGLTAADGLSPKEYISKIHSELSDYVDYSVSSVEIVKIEKVDTLFQATDKAGKTYLGRKVILAQGVSHIFPALEGYEAAWGKGIFHNLFSQGYYANPVTGHAGVLGMDLMTMPQFTLHLCHLSNQLASAVTIYTNGNTNLTAQLEPSLVNKPWKTDNRKIKNVALKTAGQPPMVITFEDGTTVTEDFIGHAPISKLNGADFAQQLGLEINQAGDYAIFGPFQETSVKGVYAAGDNMTMFKALPNAVASGAQAAAGVAVALQEEKWGLPPVFG</sequence>
<dbReference type="PRINTS" id="PR00469">
    <property type="entry name" value="PNDRDTASEII"/>
</dbReference>
<dbReference type="GO" id="GO:0097237">
    <property type="term" value="P:cellular response to toxic substance"/>
    <property type="evidence" value="ECO:0007669"/>
    <property type="project" value="UniProtKB-ARBA"/>
</dbReference>
<dbReference type="InterPro" id="IPR050097">
    <property type="entry name" value="Ferredoxin-NADP_redctase_2"/>
</dbReference>
<dbReference type="InterPro" id="IPR023753">
    <property type="entry name" value="FAD/NAD-binding_dom"/>
</dbReference>
<dbReference type="PANTHER" id="PTHR48105">
    <property type="entry name" value="THIOREDOXIN REDUCTASE 1-RELATED-RELATED"/>
    <property type="match status" value="1"/>
</dbReference>
<evidence type="ECO:0000313" key="6">
    <source>
        <dbReference type="Proteomes" id="UP000244855"/>
    </source>
</evidence>
<dbReference type="OrthoDB" id="10260355at2759"/>
<comment type="similarity">
    <text evidence="1">Belongs to the class-II pyridine nucleotide-disulfide oxidoreductase family.</text>
</comment>
<keyword evidence="6" id="KW-1185">Reference proteome</keyword>
<gene>
    <name evidence="5" type="ORF">DM02DRAFT_670399</name>
</gene>
<organism evidence="5 6">
    <name type="scientific">Periconia macrospinosa</name>
    <dbReference type="NCBI Taxonomy" id="97972"/>
    <lineage>
        <taxon>Eukaryota</taxon>
        <taxon>Fungi</taxon>
        <taxon>Dikarya</taxon>
        <taxon>Ascomycota</taxon>
        <taxon>Pezizomycotina</taxon>
        <taxon>Dothideomycetes</taxon>
        <taxon>Pleosporomycetidae</taxon>
        <taxon>Pleosporales</taxon>
        <taxon>Massarineae</taxon>
        <taxon>Periconiaceae</taxon>
        <taxon>Periconia</taxon>
    </lineage>
</organism>
<dbReference type="PRINTS" id="PR00368">
    <property type="entry name" value="FADPNR"/>
</dbReference>
<evidence type="ECO:0000259" key="4">
    <source>
        <dbReference type="Pfam" id="PF07992"/>
    </source>
</evidence>
<feature type="domain" description="FAD/NAD(P)-binding" evidence="4">
    <location>
        <begin position="9"/>
        <end position="132"/>
    </location>
</feature>
<dbReference type="InterPro" id="IPR036188">
    <property type="entry name" value="FAD/NAD-bd_sf"/>
</dbReference>
<dbReference type="EMBL" id="KZ805340">
    <property type="protein sequence ID" value="PVI02678.1"/>
    <property type="molecule type" value="Genomic_DNA"/>
</dbReference>
<evidence type="ECO:0000256" key="1">
    <source>
        <dbReference type="ARBA" id="ARBA00009333"/>
    </source>
</evidence>
<evidence type="ECO:0000256" key="2">
    <source>
        <dbReference type="ARBA" id="ARBA00022630"/>
    </source>
</evidence>
<dbReference type="AlphaFoldDB" id="A0A2V1DWE7"/>
<name>A0A2V1DWE7_9PLEO</name>
<reference evidence="5 6" key="1">
    <citation type="journal article" date="2018" name="Sci. Rep.">
        <title>Comparative genomics provides insights into the lifestyle and reveals functional heterogeneity of dark septate endophytic fungi.</title>
        <authorList>
            <person name="Knapp D.G."/>
            <person name="Nemeth J.B."/>
            <person name="Barry K."/>
            <person name="Hainaut M."/>
            <person name="Henrissat B."/>
            <person name="Johnson J."/>
            <person name="Kuo A."/>
            <person name="Lim J.H.P."/>
            <person name="Lipzen A."/>
            <person name="Nolan M."/>
            <person name="Ohm R.A."/>
            <person name="Tamas L."/>
            <person name="Grigoriev I.V."/>
            <person name="Spatafora J.W."/>
            <person name="Nagy L.G."/>
            <person name="Kovacs G.M."/>
        </authorList>
    </citation>
    <scope>NUCLEOTIDE SEQUENCE [LARGE SCALE GENOMIC DNA]</scope>
    <source>
        <strain evidence="5 6">DSE2036</strain>
    </source>
</reference>
<evidence type="ECO:0000256" key="3">
    <source>
        <dbReference type="ARBA" id="ARBA00023002"/>
    </source>
</evidence>
<evidence type="ECO:0000313" key="5">
    <source>
        <dbReference type="EMBL" id="PVI02678.1"/>
    </source>
</evidence>
<dbReference type="Pfam" id="PF07992">
    <property type="entry name" value="Pyr_redox_2"/>
    <property type="match status" value="1"/>
</dbReference>
<dbReference type="Proteomes" id="UP000244855">
    <property type="component" value="Unassembled WGS sequence"/>
</dbReference>
<proteinExistence type="inferred from homology"/>
<accession>A0A2V1DWE7</accession>
<dbReference type="GO" id="GO:0016491">
    <property type="term" value="F:oxidoreductase activity"/>
    <property type="evidence" value="ECO:0007669"/>
    <property type="project" value="UniProtKB-KW"/>
</dbReference>
<dbReference type="Gene3D" id="3.50.50.60">
    <property type="entry name" value="FAD/NAD(P)-binding domain"/>
    <property type="match status" value="2"/>
</dbReference>
<keyword evidence="2" id="KW-0285">Flavoprotein</keyword>